<reference evidence="1 2" key="1">
    <citation type="submission" date="2020-08" db="EMBL/GenBank/DDBJ databases">
        <title>Genomic Encyclopedia of Type Strains, Phase IV (KMG-IV): sequencing the most valuable type-strain genomes for metagenomic binning, comparative biology and taxonomic classification.</title>
        <authorList>
            <person name="Goeker M."/>
        </authorList>
    </citation>
    <scope>NUCLEOTIDE SEQUENCE [LARGE SCALE GENOMIC DNA]</scope>
    <source>
        <strain evidence="1 2">DSM 17454</strain>
    </source>
</reference>
<dbReference type="Proteomes" id="UP000532373">
    <property type="component" value="Unassembled WGS sequence"/>
</dbReference>
<dbReference type="EMBL" id="JACHGI010000012">
    <property type="protein sequence ID" value="MBB6468768.1"/>
    <property type="molecule type" value="Genomic_DNA"/>
</dbReference>
<evidence type="ECO:0000313" key="2">
    <source>
        <dbReference type="Proteomes" id="UP000532373"/>
    </source>
</evidence>
<organism evidence="1 2">
    <name type="scientific">Aminobacter carboxidus</name>
    <dbReference type="NCBI Taxonomy" id="376165"/>
    <lineage>
        <taxon>Bacteria</taxon>
        <taxon>Pseudomonadati</taxon>
        <taxon>Pseudomonadota</taxon>
        <taxon>Alphaproteobacteria</taxon>
        <taxon>Hyphomicrobiales</taxon>
        <taxon>Phyllobacteriaceae</taxon>
        <taxon>Aminobacter</taxon>
    </lineage>
</organism>
<dbReference type="AlphaFoldDB" id="A0A8E1WHZ8"/>
<protein>
    <recommendedName>
        <fullName evidence="3">DUF3606 domain-containing protein</fullName>
    </recommendedName>
</protein>
<comment type="caution">
    <text evidence="1">The sequence shown here is derived from an EMBL/GenBank/DDBJ whole genome shotgun (WGS) entry which is preliminary data.</text>
</comment>
<evidence type="ECO:0008006" key="3">
    <source>
        <dbReference type="Google" id="ProtNLM"/>
    </source>
</evidence>
<accession>A0A8E1WHZ8</accession>
<name>A0A8E1WHZ8_9HYPH</name>
<gene>
    <name evidence="1" type="ORF">HNQ96_004655</name>
</gene>
<sequence>MDSKDTKSPRQPRLPTDDELVKHLVETSDLSPLQAQDLVRRHGRDRAKLDTLAKSFKAES</sequence>
<dbReference type="RefSeq" id="WP_184771561.1">
    <property type="nucleotide sequence ID" value="NZ_JACHGI010000012.1"/>
</dbReference>
<proteinExistence type="predicted"/>
<evidence type="ECO:0000313" key="1">
    <source>
        <dbReference type="EMBL" id="MBB6468768.1"/>
    </source>
</evidence>